<reference evidence="1" key="1">
    <citation type="submission" date="2022-10" db="EMBL/GenBank/DDBJ databases">
        <title>Culturing micro-colonial fungi from biological soil crusts in the Mojave desert and describing Neophaeococcomyces mojavensis, and introducing the new genera and species Taxawa tesnikishii.</title>
        <authorList>
            <person name="Kurbessoian T."/>
            <person name="Stajich J.E."/>
        </authorList>
    </citation>
    <scope>NUCLEOTIDE SEQUENCE</scope>
    <source>
        <strain evidence="1">JES_112</strain>
    </source>
</reference>
<organism evidence="1 2">
    <name type="scientific">Neophaeococcomyces mojaviensis</name>
    <dbReference type="NCBI Taxonomy" id="3383035"/>
    <lineage>
        <taxon>Eukaryota</taxon>
        <taxon>Fungi</taxon>
        <taxon>Dikarya</taxon>
        <taxon>Ascomycota</taxon>
        <taxon>Pezizomycotina</taxon>
        <taxon>Eurotiomycetes</taxon>
        <taxon>Chaetothyriomycetidae</taxon>
        <taxon>Chaetothyriales</taxon>
        <taxon>Chaetothyriales incertae sedis</taxon>
        <taxon>Neophaeococcomyces</taxon>
    </lineage>
</organism>
<evidence type="ECO:0000313" key="1">
    <source>
        <dbReference type="EMBL" id="KAJ9653381.1"/>
    </source>
</evidence>
<keyword evidence="2" id="KW-1185">Reference proteome</keyword>
<sequence length="573" mass="63165">MAETHNSQPRLATTPPALQTKVDMNPTLIVSWFCTIFSLVVILIRVLGRWVRTERLFREDKVMLWSIVPLMIRMAFIHPVLLWGTNNTTGLALSDQDIENRSLGSRLVLASRIFYAIYIWIAKVTVLEFVQRIIGTSWTKFYERGAQIIYTFLGLTLVAVIVATLAECRPFTHYWQVVPDPGPACRTGSTQLITMGTCDIVTDVVLIVFPIPLVIMSKMPLIKKVSLVLLFLLSFVLIAITGYRMPSTIERHYSQQFRSLLASLEILAATCVANVIVIGSFLRDKGVKKAKFRAGSIDDDADGSVLSRPATRTMPKPSVAQRHWGSDEDLVRDLGLTVSRDLRHESIASNAARPAPMAEDMSSHVQNVEPVITPQGRGLLDPAWTFRKGSTHAPRRRTSSVASTDSSTSSNLKLQDLQTPYIDHEPVSPGADVRIPHKRASFFDVGGLVNTGTSEQSSIEYSRRVSQQHTSSPVSRSRANFLADIGGLLGPNTRGEDEISPSPSFNSGFQPSTTLSLSGQNLRERSRSSFPRNLANTHDLNEQTQYGDSAQAIPRDAAGPDSLNISDAGGLLR</sequence>
<dbReference type="Proteomes" id="UP001172386">
    <property type="component" value="Unassembled WGS sequence"/>
</dbReference>
<proteinExistence type="predicted"/>
<dbReference type="EMBL" id="JAPDRQ010000156">
    <property type="protein sequence ID" value="KAJ9653381.1"/>
    <property type="molecule type" value="Genomic_DNA"/>
</dbReference>
<evidence type="ECO:0000313" key="2">
    <source>
        <dbReference type="Proteomes" id="UP001172386"/>
    </source>
</evidence>
<accession>A0ACC3A040</accession>
<name>A0ACC3A040_9EURO</name>
<protein>
    <submittedName>
        <fullName evidence="1">Uncharacterized protein</fullName>
    </submittedName>
</protein>
<comment type="caution">
    <text evidence="1">The sequence shown here is derived from an EMBL/GenBank/DDBJ whole genome shotgun (WGS) entry which is preliminary data.</text>
</comment>
<gene>
    <name evidence="1" type="ORF">H2198_007421</name>
</gene>